<comment type="caution">
    <text evidence="2">The sequence shown here is derived from an EMBL/GenBank/DDBJ whole genome shotgun (WGS) entry which is preliminary data.</text>
</comment>
<gene>
    <name evidence="2" type="ORF">EZS28_033395</name>
</gene>
<dbReference type="Proteomes" id="UP000324800">
    <property type="component" value="Unassembled WGS sequence"/>
</dbReference>
<dbReference type="EMBL" id="SNRW01014798">
    <property type="protein sequence ID" value="KAA6371078.1"/>
    <property type="molecule type" value="Genomic_DNA"/>
</dbReference>
<feature type="region of interest" description="Disordered" evidence="1">
    <location>
        <begin position="1"/>
        <end position="32"/>
    </location>
</feature>
<evidence type="ECO:0000313" key="2">
    <source>
        <dbReference type="EMBL" id="KAA6371078.1"/>
    </source>
</evidence>
<organism evidence="2 3">
    <name type="scientific">Streblomastix strix</name>
    <dbReference type="NCBI Taxonomy" id="222440"/>
    <lineage>
        <taxon>Eukaryota</taxon>
        <taxon>Metamonada</taxon>
        <taxon>Preaxostyla</taxon>
        <taxon>Oxymonadida</taxon>
        <taxon>Streblomastigidae</taxon>
        <taxon>Streblomastix</taxon>
    </lineage>
</organism>
<accession>A0A5J4UKS6</accession>
<evidence type="ECO:0000313" key="3">
    <source>
        <dbReference type="Proteomes" id="UP000324800"/>
    </source>
</evidence>
<name>A0A5J4UKS6_9EUKA</name>
<dbReference type="OrthoDB" id="7699712at2759"/>
<reference evidence="2 3" key="1">
    <citation type="submission" date="2019-03" db="EMBL/GenBank/DDBJ databases">
        <title>Single cell metagenomics reveals metabolic interactions within the superorganism composed of flagellate Streblomastix strix and complex community of Bacteroidetes bacteria on its surface.</title>
        <authorList>
            <person name="Treitli S.C."/>
            <person name="Kolisko M."/>
            <person name="Husnik F."/>
            <person name="Keeling P."/>
            <person name="Hampl V."/>
        </authorList>
    </citation>
    <scope>NUCLEOTIDE SEQUENCE [LARGE SCALE GENOMIC DNA]</scope>
    <source>
        <strain evidence="2">ST1C</strain>
    </source>
</reference>
<proteinExistence type="predicted"/>
<evidence type="ECO:0000256" key="1">
    <source>
        <dbReference type="SAM" id="MobiDB-lite"/>
    </source>
</evidence>
<sequence length="264" mass="30398">MFKERENNGESTTSINSVEDENNPSDKHASGERLFKATGVAIGLEEILKNVILSVNKETWRKRRAGQHLHQDYMDSKKLQVNDVLNGRFDVIPTNALIWRENLGKKSMIEHMRQMKTYAGVALSMFSESNNVVQSALLGKGRDLVIRIMELIVAFSAIKMAELASITPNYIKFEDKKMIIKIVVKKFKNQRQFDITFNQRQHSCRLIEALKQQLLANECIKKQVEGILRNYHKLNPTYFNEYCKIFSIVQKQAGIPKDFLGLSF</sequence>
<dbReference type="AlphaFoldDB" id="A0A5J4UKS6"/>
<protein>
    <submittedName>
        <fullName evidence="2">Uncharacterized protein</fullName>
    </submittedName>
</protein>